<sequence length="246" mass="27725">MQVLQLVLNPNGVLPAIMCFGAFLLLRAAQRTSEKLVLMIEEKNAEIKFKDGQILELAKAVRTERTRHSAPFIPSLQAGNRLSNSTTEKQGEAPASELLERIKEIEGESTFKDRWLLSLSQAREKLESTIEDLEATVKKLKQELSTSKEAEKHWKEQAWLQASSSGLYKPAVELRKSEERITELEDKLSESHRQINTYRTAVESCRCDSALGGLNFVERQDPEKKLTQTGWVSLPPTLCVFDGPIS</sequence>
<proteinExistence type="predicted"/>
<feature type="compositionally biased region" description="Polar residues" evidence="2">
    <location>
        <begin position="77"/>
        <end position="88"/>
    </location>
</feature>
<keyword evidence="1" id="KW-0175">Coiled coil</keyword>
<keyword evidence="3" id="KW-1133">Transmembrane helix</keyword>
<gene>
    <name evidence="4" type="ORF">FA13DRAFT_1772885</name>
</gene>
<evidence type="ECO:0000256" key="1">
    <source>
        <dbReference type="SAM" id="Coils"/>
    </source>
</evidence>
<reference evidence="4 5" key="1">
    <citation type="journal article" date="2019" name="Nat. Ecol. Evol.">
        <title>Megaphylogeny resolves global patterns of mushroom evolution.</title>
        <authorList>
            <person name="Varga T."/>
            <person name="Krizsan K."/>
            <person name="Foldi C."/>
            <person name="Dima B."/>
            <person name="Sanchez-Garcia M."/>
            <person name="Sanchez-Ramirez S."/>
            <person name="Szollosi G.J."/>
            <person name="Szarkandi J.G."/>
            <person name="Papp V."/>
            <person name="Albert L."/>
            <person name="Andreopoulos W."/>
            <person name="Angelini C."/>
            <person name="Antonin V."/>
            <person name="Barry K.W."/>
            <person name="Bougher N.L."/>
            <person name="Buchanan P."/>
            <person name="Buyck B."/>
            <person name="Bense V."/>
            <person name="Catcheside P."/>
            <person name="Chovatia M."/>
            <person name="Cooper J."/>
            <person name="Damon W."/>
            <person name="Desjardin D."/>
            <person name="Finy P."/>
            <person name="Geml J."/>
            <person name="Haridas S."/>
            <person name="Hughes K."/>
            <person name="Justo A."/>
            <person name="Karasinski D."/>
            <person name="Kautmanova I."/>
            <person name="Kiss B."/>
            <person name="Kocsube S."/>
            <person name="Kotiranta H."/>
            <person name="LaButti K.M."/>
            <person name="Lechner B.E."/>
            <person name="Liimatainen K."/>
            <person name="Lipzen A."/>
            <person name="Lukacs Z."/>
            <person name="Mihaltcheva S."/>
            <person name="Morgado L.N."/>
            <person name="Niskanen T."/>
            <person name="Noordeloos M.E."/>
            <person name="Ohm R.A."/>
            <person name="Ortiz-Santana B."/>
            <person name="Ovrebo C."/>
            <person name="Racz N."/>
            <person name="Riley R."/>
            <person name="Savchenko A."/>
            <person name="Shiryaev A."/>
            <person name="Soop K."/>
            <person name="Spirin V."/>
            <person name="Szebenyi C."/>
            <person name="Tomsovsky M."/>
            <person name="Tulloss R.E."/>
            <person name="Uehling J."/>
            <person name="Grigoriev I.V."/>
            <person name="Vagvolgyi C."/>
            <person name="Papp T."/>
            <person name="Martin F.M."/>
            <person name="Miettinen O."/>
            <person name="Hibbett D.S."/>
            <person name="Nagy L.G."/>
        </authorList>
    </citation>
    <scope>NUCLEOTIDE SEQUENCE [LARGE SCALE GENOMIC DNA]</scope>
    <source>
        <strain evidence="4 5">FP101781</strain>
    </source>
</reference>
<evidence type="ECO:0000313" key="5">
    <source>
        <dbReference type="Proteomes" id="UP000298030"/>
    </source>
</evidence>
<feature type="coiled-coil region" evidence="1">
    <location>
        <begin position="116"/>
        <end position="201"/>
    </location>
</feature>
<keyword evidence="3" id="KW-0812">Transmembrane</keyword>
<name>A0A4Y7THR6_COPMI</name>
<evidence type="ECO:0000256" key="2">
    <source>
        <dbReference type="SAM" id="MobiDB-lite"/>
    </source>
</evidence>
<protein>
    <submittedName>
        <fullName evidence="4">Uncharacterized protein</fullName>
    </submittedName>
</protein>
<comment type="caution">
    <text evidence="4">The sequence shown here is derived from an EMBL/GenBank/DDBJ whole genome shotgun (WGS) entry which is preliminary data.</text>
</comment>
<accession>A0A4Y7THR6</accession>
<evidence type="ECO:0000313" key="4">
    <source>
        <dbReference type="EMBL" id="TEB33730.1"/>
    </source>
</evidence>
<keyword evidence="5" id="KW-1185">Reference proteome</keyword>
<evidence type="ECO:0000256" key="3">
    <source>
        <dbReference type="SAM" id="Phobius"/>
    </source>
</evidence>
<dbReference type="AlphaFoldDB" id="A0A4Y7THR6"/>
<dbReference type="Proteomes" id="UP000298030">
    <property type="component" value="Unassembled WGS sequence"/>
</dbReference>
<feature type="transmembrane region" description="Helical" evidence="3">
    <location>
        <begin position="12"/>
        <end position="29"/>
    </location>
</feature>
<feature type="region of interest" description="Disordered" evidence="2">
    <location>
        <begin position="75"/>
        <end position="96"/>
    </location>
</feature>
<dbReference type="OrthoDB" id="2934470at2759"/>
<keyword evidence="3" id="KW-0472">Membrane</keyword>
<organism evidence="4 5">
    <name type="scientific">Coprinellus micaceus</name>
    <name type="common">Glistening ink-cap mushroom</name>
    <name type="synonym">Coprinus micaceus</name>
    <dbReference type="NCBI Taxonomy" id="71717"/>
    <lineage>
        <taxon>Eukaryota</taxon>
        <taxon>Fungi</taxon>
        <taxon>Dikarya</taxon>
        <taxon>Basidiomycota</taxon>
        <taxon>Agaricomycotina</taxon>
        <taxon>Agaricomycetes</taxon>
        <taxon>Agaricomycetidae</taxon>
        <taxon>Agaricales</taxon>
        <taxon>Agaricineae</taxon>
        <taxon>Psathyrellaceae</taxon>
        <taxon>Coprinellus</taxon>
    </lineage>
</organism>
<dbReference type="EMBL" id="QPFP01000011">
    <property type="protein sequence ID" value="TEB33730.1"/>
    <property type="molecule type" value="Genomic_DNA"/>
</dbReference>